<feature type="compositionally biased region" description="Polar residues" evidence="1">
    <location>
        <begin position="1"/>
        <end position="10"/>
    </location>
</feature>
<dbReference type="KEGG" id="lmat:92512019"/>
<evidence type="ECO:0000313" key="3">
    <source>
        <dbReference type="Proteomes" id="UP000673552"/>
    </source>
</evidence>
<gene>
    <name evidence="2" type="ORF">LSCM1_01909</name>
</gene>
<organism evidence="2 3">
    <name type="scientific">Leishmania martiniquensis</name>
    <dbReference type="NCBI Taxonomy" id="1580590"/>
    <lineage>
        <taxon>Eukaryota</taxon>
        <taxon>Discoba</taxon>
        <taxon>Euglenozoa</taxon>
        <taxon>Kinetoplastea</taxon>
        <taxon>Metakinetoplastina</taxon>
        <taxon>Trypanosomatida</taxon>
        <taxon>Trypanosomatidae</taxon>
        <taxon>Leishmaniinae</taxon>
        <taxon>Leishmania</taxon>
    </lineage>
</organism>
<feature type="region of interest" description="Disordered" evidence="1">
    <location>
        <begin position="177"/>
        <end position="230"/>
    </location>
</feature>
<evidence type="ECO:0000313" key="2">
    <source>
        <dbReference type="EMBL" id="KAG5470663.1"/>
    </source>
</evidence>
<dbReference type="OrthoDB" id="266907at2759"/>
<feature type="region of interest" description="Disordered" evidence="1">
    <location>
        <begin position="387"/>
        <end position="406"/>
    </location>
</feature>
<dbReference type="GeneID" id="92512019"/>
<comment type="caution">
    <text evidence="2">The sequence shown here is derived from an EMBL/GenBank/DDBJ whole genome shotgun (WGS) entry which is preliminary data.</text>
</comment>
<feature type="region of interest" description="Disordered" evidence="1">
    <location>
        <begin position="538"/>
        <end position="570"/>
    </location>
</feature>
<dbReference type="Proteomes" id="UP000673552">
    <property type="component" value="Chromosome 32"/>
</dbReference>
<name>A0A836KM11_9TRYP</name>
<dbReference type="AlphaFoldDB" id="A0A836KM11"/>
<keyword evidence="3" id="KW-1185">Reference proteome</keyword>
<feature type="region of interest" description="Disordered" evidence="1">
    <location>
        <begin position="296"/>
        <end position="318"/>
    </location>
</feature>
<proteinExistence type="predicted"/>
<feature type="compositionally biased region" description="Polar residues" evidence="1">
    <location>
        <begin position="177"/>
        <end position="196"/>
    </location>
</feature>
<dbReference type="RefSeq" id="XP_067176056.1">
    <property type="nucleotide sequence ID" value="XM_067319507.1"/>
</dbReference>
<feature type="region of interest" description="Disordered" evidence="1">
    <location>
        <begin position="1"/>
        <end position="20"/>
    </location>
</feature>
<protein>
    <submittedName>
        <fullName evidence="2">Uncharacterized protein</fullName>
    </submittedName>
</protein>
<accession>A0A836KM11</accession>
<feature type="region of interest" description="Disordered" evidence="1">
    <location>
        <begin position="63"/>
        <end position="129"/>
    </location>
</feature>
<reference evidence="2 3" key="1">
    <citation type="submission" date="2021-03" db="EMBL/GenBank/DDBJ databases">
        <title>Leishmania (Mundinia) martiniquensis Genome sequencing and assembly.</title>
        <authorList>
            <person name="Almutairi H."/>
            <person name="Gatherer D."/>
        </authorList>
    </citation>
    <scope>NUCLEOTIDE SEQUENCE [LARGE SCALE GENOMIC DNA]</scope>
    <source>
        <strain evidence="2">LSCM1</strain>
    </source>
</reference>
<sequence>MGDRGSSNQRAEAGHTQESAACERLYRNAAEQAARLQRRLQVLREAQEAEFRANCTFRPSVNTAKEGFRERHTSQRVRSHSAGVMGSRRARSTTAGTGAGGGGARPRRAKSSSAVQRSPSRLRRQSLAAPEETSPILYACVPRCVSCKHQRADQESDKGCNGTVDGLSEHLTGFMNGTQSPGTTATRFPSAFTRSCQPGGGAARVSTSLPDDTSRGCRPPQSQSDPGGVPLRIFTTPQHQTQACCGAHAQNTTGEDDTAAAALPQVPNSLSRDSDDRRAVRALIQLMGEHEELPHAKSARNGASKWAHTPRNRQWSTSLGLRRSRALCNKDTTAAIALASGGAASPGIARQRADADRPVAVRHTVFHARCGEQEELQRRLERQQMQRKGGKEKYTFPTFSNAQGGAPVEEGAWRHTERTSAAAETGREGHPQNAADAEAKETACRAQVRFSYPAFSKRQVERDRRRTEELVALLLHERSDDVCECRFRPALSKLTEVMAEGKRHYIPLTHYPTPAQQRMGAGMCRTAKRSVTATANARTPLPFSGKRTPRARGMRASTSAVTRDREPASLEDLERFATDGPEGGGALQSGAPPLQQWHDFACASGALTPTVGATKSLEQPPYPQVGAPHASARAHSLPDVNRRAGASLGPSAVEAPRLQGATKEDMGTVHIAGTASSTYLRQLELELQDALRG</sequence>
<dbReference type="EMBL" id="JAFEUZ010000032">
    <property type="protein sequence ID" value="KAG5470663.1"/>
    <property type="molecule type" value="Genomic_DNA"/>
</dbReference>
<evidence type="ECO:0000256" key="1">
    <source>
        <dbReference type="SAM" id="MobiDB-lite"/>
    </source>
</evidence>